<evidence type="ECO:0000256" key="4">
    <source>
        <dbReference type="SAM" id="SignalP"/>
    </source>
</evidence>
<dbReference type="PROSITE" id="PS00083">
    <property type="entry name" value="INTRADIOL_DIOXYGENAS"/>
    <property type="match status" value="1"/>
</dbReference>
<evidence type="ECO:0000259" key="5">
    <source>
        <dbReference type="PROSITE" id="PS00083"/>
    </source>
</evidence>
<feature type="chain" id="PRO_5011504538" evidence="4">
    <location>
        <begin position="30"/>
        <end position="208"/>
    </location>
</feature>
<gene>
    <name evidence="6" type="ORF">SAMN02745775_10213</name>
</gene>
<dbReference type="InterPro" id="IPR050770">
    <property type="entry name" value="Intradiol_RC_Dioxygenase"/>
</dbReference>
<dbReference type="STRING" id="1123062.SAMN02745775_10213"/>
<feature type="signal peptide" evidence="4">
    <location>
        <begin position="1"/>
        <end position="29"/>
    </location>
</feature>
<name>A0A1I3Z136_9PROT</name>
<protein>
    <submittedName>
        <fullName evidence="6">Protocatechuate 3,4-dioxygenase beta subunit</fullName>
    </submittedName>
</protein>
<dbReference type="GO" id="GO:0008199">
    <property type="term" value="F:ferric iron binding"/>
    <property type="evidence" value="ECO:0007669"/>
    <property type="project" value="InterPro"/>
</dbReference>
<dbReference type="AlphaFoldDB" id="A0A1I3Z136"/>
<evidence type="ECO:0000256" key="2">
    <source>
        <dbReference type="ARBA" id="ARBA00022964"/>
    </source>
</evidence>
<dbReference type="RefSeq" id="WP_092957651.1">
    <property type="nucleotide sequence ID" value="NZ_FOSQ01000002.1"/>
</dbReference>
<evidence type="ECO:0000313" key="7">
    <source>
        <dbReference type="Proteomes" id="UP000199473"/>
    </source>
</evidence>
<dbReference type="InterPro" id="IPR015889">
    <property type="entry name" value="Intradiol_dOase_core"/>
</dbReference>
<keyword evidence="3" id="KW-0560">Oxidoreductase</keyword>
<dbReference type="SUPFAM" id="SSF49482">
    <property type="entry name" value="Aromatic compound dioxygenase"/>
    <property type="match status" value="1"/>
</dbReference>
<dbReference type="InterPro" id="IPR006311">
    <property type="entry name" value="TAT_signal"/>
</dbReference>
<dbReference type="InterPro" id="IPR000627">
    <property type="entry name" value="Intradiol_dOase_C"/>
</dbReference>
<dbReference type="PANTHER" id="PTHR33711:SF11">
    <property type="entry name" value="DIOXYGENASE"/>
    <property type="match status" value="1"/>
</dbReference>
<feature type="domain" description="Intradiol ring-cleavage dioxygenases" evidence="5">
    <location>
        <begin position="72"/>
        <end position="100"/>
    </location>
</feature>
<reference evidence="6 7" key="1">
    <citation type="submission" date="2016-10" db="EMBL/GenBank/DDBJ databases">
        <authorList>
            <person name="de Groot N.N."/>
        </authorList>
    </citation>
    <scope>NUCLEOTIDE SEQUENCE [LARGE SCALE GENOMIC DNA]</scope>
    <source>
        <strain evidence="6 7">DSM 19981</strain>
    </source>
</reference>
<keyword evidence="7" id="KW-1185">Reference proteome</keyword>
<keyword evidence="2 6" id="KW-0223">Dioxygenase</keyword>
<dbReference type="Gene3D" id="2.60.130.10">
    <property type="entry name" value="Aromatic compound dioxygenase"/>
    <property type="match status" value="1"/>
</dbReference>
<accession>A0A1I3Z136</accession>
<comment type="similarity">
    <text evidence="1">Belongs to the intradiol ring-cleavage dioxygenase family.</text>
</comment>
<dbReference type="PROSITE" id="PS51318">
    <property type="entry name" value="TAT"/>
    <property type="match status" value="1"/>
</dbReference>
<dbReference type="GO" id="GO:0016702">
    <property type="term" value="F:oxidoreductase activity, acting on single donors with incorporation of molecular oxygen, incorporation of two atoms of oxygen"/>
    <property type="evidence" value="ECO:0007669"/>
    <property type="project" value="InterPro"/>
</dbReference>
<dbReference type="PANTHER" id="PTHR33711">
    <property type="entry name" value="DIOXYGENASE, PUTATIVE (AFU_ORTHOLOGUE AFUA_2G02910)-RELATED"/>
    <property type="match status" value="1"/>
</dbReference>
<keyword evidence="4" id="KW-0732">Signal</keyword>
<proteinExistence type="inferred from homology"/>
<dbReference type="Pfam" id="PF00775">
    <property type="entry name" value="Dioxygenase_C"/>
    <property type="match status" value="1"/>
</dbReference>
<dbReference type="EMBL" id="FOSQ01000002">
    <property type="protein sequence ID" value="SFK37311.1"/>
    <property type="molecule type" value="Genomic_DNA"/>
</dbReference>
<dbReference type="CDD" id="cd00421">
    <property type="entry name" value="intradiol_dioxygenase"/>
    <property type="match status" value="1"/>
</dbReference>
<evidence type="ECO:0000313" key="6">
    <source>
        <dbReference type="EMBL" id="SFK37311.1"/>
    </source>
</evidence>
<dbReference type="Proteomes" id="UP000199473">
    <property type="component" value="Unassembled WGS sequence"/>
</dbReference>
<evidence type="ECO:0000256" key="1">
    <source>
        <dbReference type="ARBA" id="ARBA00007825"/>
    </source>
</evidence>
<organism evidence="6 7">
    <name type="scientific">Falsiroseomonas stagni DSM 19981</name>
    <dbReference type="NCBI Taxonomy" id="1123062"/>
    <lineage>
        <taxon>Bacteria</taxon>
        <taxon>Pseudomonadati</taxon>
        <taxon>Pseudomonadota</taxon>
        <taxon>Alphaproteobacteria</taxon>
        <taxon>Acetobacterales</taxon>
        <taxon>Roseomonadaceae</taxon>
        <taxon>Falsiroseomonas</taxon>
    </lineage>
</organism>
<sequence>MTLLNRRRLILASPVLLAAPALLCRPAVAQAVRTPSQMEGPYYPRAIPADADADLLRVAGQPGPARGVPLLLEGVVRAADGSALPGARVEIWQADDQGIYLHPEDARLAERDAAFQGFGRTVADGAGRYVFRTIRPGLYPGRTRHIHLRAQPAAGRTALTTQVYFPNEPGNDSDPLLRRMANDQRALLTARVAPADGGLRADFDIFLA</sequence>
<dbReference type="OrthoDB" id="9805815at2"/>
<evidence type="ECO:0000256" key="3">
    <source>
        <dbReference type="ARBA" id="ARBA00023002"/>
    </source>
</evidence>